<gene>
    <name evidence="4" type="ORF">M3202_15450</name>
</gene>
<comment type="caution">
    <text evidence="4">The sequence shown here is derived from an EMBL/GenBank/DDBJ whole genome shotgun (WGS) entry which is preliminary data.</text>
</comment>
<dbReference type="SUPFAM" id="SSF53187">
    <property type="entry name" value="Zn-dependent exopeptidases"/>
    <property type="match status" value="1"/>
</dbReference>
<evidence type="ECO:0000259" key="3">
    <source>
        <dbReference type="PROSITE" id="PS51781"/>
    </source>
</evidence>
<dbReference type="Pfam" id="PF01520">
    <property type="entry name" value="Amidase_3"/>
    <property type="match status" value="1"/>
</dbReference>
<evidence type="ECO:0000256" key="1">
    <source>
        <dbReference type="ARBA" id="ARBA00022801"/>
    </source>
</evidence>
<dbReference type="SMART" id="SM00646">
    <property type="entry name" value="Ami_3"/>
    <property type="match status" value="1"/>
</dbReference>
<dbReference type="InterPro" id="IPR003646">
    <property type="entry name" value="SH3-like_bac-type"/>
</dbReference>
<dbReference type="InterPro" id="IPR050695">
    <property type="entry name" value="N-acetylmuramoyl_amidase_3"/>
</dbReference>
<dbReference type="PANTHER" id="PTHR30404">
    <property type="entry name" value="N-ACETYLMURAMOYL-L-ALANINE AMIDASE"/>
    <property type="match status" value="1"/>
</dbReference>
<organism evidence="4 5">
    <name type="scientific">Halalkalibacter oceani</name>
    <dbReference type="NCBI Taxonomy" id="1653776"/>
    <lineage>
        <taxon>Bacteria</taxon>
        <taxon>Bacillati</taxon>
        <taxon>Bacillota</taxon>
        <taxon>Bacilli</taxon>
        <taxon>Bacillales</taxon>
        <taxon>Bacillaceae</taxon>
        <taxon>Halalkalibacter</taxon>
    </lineage>
</organism>
<dbReference type="Gene3D" id="3.40.630.40">
    <property type="entry name" value="Zn-dependent exopeptidases"/>
    <property type="match status" value="1"/>
</dbReference>
<feature type="domain" description="SH3b" evidence="3">
    <location>
        <begin position="2"/>
        <end position="66"/>
    </location>
</feature>
<dbReference type="PROSITE" id="PS51781">
    <property type="entry name" value="SH3B"/>
    <property type="match status" value="1"/>
</dbReference>
<evidence type="ECO:0000313" key="4">
    <source>
        <dbReference type="EMBL" id="MCM3715465.1"/>
    </source>
</evidence>
<accession>A0A9X2DTX0</accession>
<dbReference type="SMART" id="SM00287">
    <property type="entry name" value="SH3b"/>
    <property type="match status" value="1"/>
</dbReference>
<keyword evidence="1" id="KW-0378">Hydrolase</keyword>
<keyword evidence="2" id="KW-0961">Cell wall biogenesis/degradation</keyword>
<sequence length="251" mass="26761">MATRAVVYNAADGLNVRSTPNTNNPPVGRLQNGDVVQYYATTGNWAIFTYNGKPAYVSLSYLRGPSDGSGAVSGKVIVVDPGHGGRDPGAGAHGVREKDVVLNVGLKLKRKLEAAGATVVMTRSSDTFIELSQRVAIANNRNADAFVSIHGNSAGSSSASGTETYWHVNYSGAESKRLATAIQSEMIKTLNTRDRGVKEGNFQVIRNTKMPSVLVELGFLTNQAEAKRLATDAFQESAADAIYQGTVNFFK</sequence>
<dbReference type="GO" id="GO:0008745">
    <property type="term" value="F:N-acetylmuramoyl-L-alanine amidase activity"/>
    <property type="evidence" value="ECO:0007669"/>
    <property type="project" value="InterPro"/>
</dbReference>
<name>A0A9X2DTX0_9BACI</name>
<reference evidence="4" key="1">
    <citation type="submission" date="2022-05" db="EMBL/GenBank/DDBJ databases">
        <title>Comparative Genomics of Spacecraft Associated Microbes.</title>
        <authorList>
            <person name="Tran M.T."/>
            <person name="Wright A."/>
            <person name="Seuylemezian A."/>
            <person name="Eisen J."/>
            <person name="Coil D."/>
        </authorList>
    </citation>
    <scope>NUCLEOTIDE SEQUENCE</scope>
    <source>
        <strain evidence="4">214.1.1</strain>
    </source>
</reference>
<keyword evidence="5" id="KW-1185">Reference proteome</keyword>
<protein>
    <submittedName>
        <fullName evidence="4">N-acetylmuramoyl-L-alanine amidase</fullName>
    </submittedName>
</protein>
<proteinExistence type="predicted"/>
<dbReference type="RefSeq" id="WP_251224209.1">
    <property type="nucleotide sequence ID" value="NZ_JAMBOL010000015.1"/>
</dbReference>
<dbReference type="AlphaFoldDB" id="A0A9X2DTX0"/>
<dbReference type="CDD" id="cd02696">
    <property type="entry name" value="MurNAc-LAA"/>
    <property type="match status" value="1"/>
</dbReference>
<evidence type="ECO:0000313" key="5">
    <source>
        <dbReference type="Proteomes" id="UP001139179"/>
    </source>
</evidence>
<dbReference type="GO" id="GO:0071555">
    <property type="term" value="P:cell wall organization"/>
    <property type="evidence" value="ECO:0007669"/>
    <property type="project" value="UniProtKB-KW"/>
</dbReference>
<dbReference type="EMBL" id="JAMBOL010000015">
    <property type="protein sequence ID" value="MCM3715465.1"/>
    <property type="molecule type" value="Genomic_DNA"/>
</dbReference>
<dbReference type="Gene3D" id="2.30.30.40">
    <property type="entry name" value="SH3 Domains"/>
    <property type="match status" value="1"/>
</dbReference>
<dbReference type="InterPro" id="IPR002508">
    <property type="entry name" value="MurNAc-LAA_cat"/>
</dbReference>
<dbReference type="Proteomes" id="UP001139179">
    <property type="component" value="Unassembled WGS sequence"/>
</dbReference>
<dbReference type="GO" id="GO:0009253">
    <property type="term" value="P:peptidoglycan catabolic process"/>
    <property type="evidence" value="ECO:0007669"/>
    <property type="project" value="InterPro"/>
</dbReference>
<dbReference type="Pfam" id="PF08239">
    <property type="entry name" value="SH3_3"/>
    <property type="match status" value="1"/>
</dbReference>
<dbReference type="PANTHER" id="PTHR30404:SF0">
    <property type="entry name" value="N-ACETYLMURAMOYL-L-ALANINE AMIDASE AMIC"/>
    <property type="match status" value="1"/>
</dbReference>
<evidence type="ECO:0000256" key="2">
    <source>
        <dbReference type="ARBA" id="ARBA00023316"/>
    </source>
</evidence>
<dbReference type="GO" id="GO:0030288">
    <property type="term" value="C:outer membrane-bounded periplasmic space"/>
    <property type="evidence" value="ECO:0007669"/>
    <property type="project" value="TreeGrafter"/>
</dbReference>